<protein>
    <submittedName>
        <fullName evidence="2">Uncharacterized protein</fullName>
    </submittedName>
</protein>
<accession>A0A1I7XHP6</accession>
<reference evidence="2" key="1">
    <citation type="submission" date="2016-11" db="UniProtKB">
        <authorList>
            <consortium name="WormBaseParasite"/>
        </authorList>
    </citation>
    <scope>IDENTIFICATION</scope>
</reference>
<dbReference type="WBParaSite" id="Hba_17015">
    <property type="protein sequence ID" value="Hba_17015"/>
    <property type="gene ID" value="Hba_17015"/>
</dbReference>
<organism evidence="1 2">
    <name type="scientific">Heterorhabditis bacteriophora</name>
    <name type="common">Entomopathogenic nematode worm</name>
    <dbReference type="NCBI Taxonomy" id="37862"/>
    <lineage>
        <taxon>Eukaryota</taxon>
        <taxon>Metazoa</taxon>
        <taxon>Ecdysozoa</taxon>
        <taxon>Nematoda</taxon>
        <taxon>Chromadorea</taxon>
        <taxon>Rhabditida</taxon>
        <taxon>Rhabditina</taxon>
        <taxon>Rhabditomorpha</taxon>
        <taxon>Strongyloidea</taxon>
        <taxon>Heterorhabditidae</taxon>
        <taxon>Heterorhabditis</taxon>
    </lineage>
</organism>
<evidence type="ECO:0000313" key="2">
    <source>
        <dbReference type="WBParaSite" id="Hba_17015"/>
    </source>
</evidence>
<dbReference type="AlphaFoldDB" id="A0A1I7XHP6"/>
<evidence type="ECO:0000313" key="1">
    <source>
        <dbReference type="Proteomes" id="UP000095283"/>
    </source>
</evidence>
<keyword evidence="1" id="KW-1185">Reference proteome</keyword>
<proteinExistence type="predicted"/>
<name>A0A1I7XHP6_HETBA</name>
<sequence length="98" mass="11436">MFGENKSEVVGEFDCSEEFLDINALDTWTEIIIWAYGHKQDNNQNRNLTKLKWALRRELRSAVDDIFNNLKGSEMQTIREVAGSSSTQFMPWMPVTYQ</sequence>
<dbReference type="Proteomes" id="UP000095283">
    <property type="component" value="Unplaced"/>
</dbReference>